<protein>
    <recommendedName>
        <fullName evidence="4 7">Alpha-galactosidase</fullName>
        <ecNumber evidence="4 7">3.2.1.22</ecNumber>
    </recommendedName>
    <alternativeName>
        <fullName evidence="7">Melibiase</fullName>
    </alternativeName>
</protein>
<dbReference type="InterPro" id="IPR013785">
    <property type="entry name" value="Aldolase_TIM"/>
</dbReference>
<comment type="catalytic activity">
    <reaction evidence="1 7">
        <text>Hydrolysis of terminal, non-reducing alpha-D-galactose residues in alpha-D-galactosides, including galactose oligosaccharides, galactomannans and galactolipids.</text>
        <dbReference type="EC" id="3.2.1.22"/>
    </reaction>
</comment>
<dbReference type="SMART" id="SM00220">
    <property type="entry name" value="S_TKc"/>
    <property type="match status" value="1"/>
</dbReference>
<dbReference type="InterPro" id="IPR017853">
    <property type="entry name" value="GH"/>
</dbReference>
<dbReference type="GO" id="GO:0005524">
    <property type="term" value="F:ATP binding"/>
    <property type="evidence" value="ECO:0007669"/>
    <property type="project" value="InterPro"/>
</dbReference>
<dbReference type="PROSITE" id="PS00512">
    <property type="entry name" value="ALPHA_GALACTOSIDASE"/>
    <property type="match status" value="1"/>
</dbReference>
<dbReference type="InterPro" id="IPR011009">
    <property type="entry name" value="Kinase-like_dom_sf"/>
</dbReference>
<keyword evidence="7" id="KW-1015">Disulfide bond</keyword>
<dbReference type="PROSITE" id="PS00108">
    <property type="entry name" value="PROTEIN_KINASE_ST"/>
    <property type="match status" value="1"/>
</dbReference>
<dbReference type="PROSITE" id="PS50011">
    <property type="entry name" value="PROTEIN_KINASE_DOM"/>
    <property type="match status" value="1"/>
</dbReference>
<evidence type="ECO:0000256" key="3">
    <source>
        <dbReference type="ARBA" id="ARBA00009743"/>
    </source>
</evidence>
<dbReference type="RefSeq" id="XP_018128263.1">
    <property type="nucleotide sequence ID" value="XM_018276687.1"/>
</dbReference>
<evidence type="ECO:0000313" key="11">
    <source>
        <dbReference type="Proteomes" id="UP000091956"/>
    </source>
</evidence>
<dbReference type="GO" id="GO:0004672">
    <property type="term" value="F:protein kinase activity"/>
    <property type="evidence" value="ECO:0007669"/>
    <property type="project" value="InterPro"/>
</dbReference>
<dbReference type="Gene3D" id="1.10.510.10">
    <property type="entry name" value="Transferase(Phosphotransferase) domain 1"/>
    <property type="match status" value="1"/>
</dbReference>
<dbReference type="PRINTS" id="PR00740">
    <property type="entry name" value="GLHYDRLASE27"/>
</dbReference>
<evidence type="ECO:0000259" key="9">
    <source>
        <dbReference type="PROSITE" id="PS50011"/>
    </source>
</evidence>
<dbReference type="FunFam" id="3.20.20.70:FF:000197">
    <property type="entry name" value="Alpha-galactosidase"/>
    <property type="match status" value="1"/>
</dbReference>
<keyword evidence="8" id="KW-0732">Signal</keyword>
<feature type="signal peptide" evidence="8">
    <location>
        <begin position="1"/>
        <end position="18"/>
    </location>
</feature>
<evidence type="ECO:0000256" key="5">
    <source>
        <dbReference type="ARBA" id="ARBA00022801"/>
    </source>
</evidence>
<dbReference type="InterPro" id="IPR000719">
    <property type="entry name" value="Prot_kinase_dom"/>
</dbReference>
<dbReference type="Gene3D" id="3.20.20.70">
    <property type="entry name" value="Aldolase class I"/>
    <property type="match status" value="1"/>
</dbReference>
<evidence type="ECO:0000256" key="7">
    <source>
        <dbReference type="RuleBase" id="RU361168"/>
    </source>
</evidence>
<dbReference type="Pfam" id="PF00069">
    <property type="entry name" value="Pkinase"/>
    <property type="match status" value="1"/>
</dbReference>
<accession>A0A1B8GFC1</accession>
<dbReference type="Pfam" id="PF16499">
    <property type="entry name" value="Melibiase_2"/>
    <property type="match status" value="1"/>
</dbReference>
<proteinExistence type="inferred from homology"/>
<dbReference type="Pfam" id="PF17801">
    <property type="entry name" value="Melibiase_C"/>
    <property type="match status" value="1"/>
</dbReference>
<evidence type="ECO:0000256" key="1">
    <source>
        <dbReference type="ARBA" id="ARBA00001255"/>
    </source>
</evidence>
<dbReference type="GO" id="GO:0004557">
    <property type="term" value="F:alpha-galactosidase activity"/>
    <property type="evidence" value="ECO:0007669"/>
    <property type="project" value="UniProtKB-EC"/>
</dbReference>
<dbReference type="SUPFAM" id="SSF56112">
    <property type="entry name" value="Protein kinase-like (PK-like)"/>
    <property type="match status" value="1"/>
</dbReference>
<dbReference type="OrthoDB" id="5795902at2759"/>
<evidence type="ECO:0000256" key="8">
    <source>
        <dbReference type="SAM" id="SignalP"/>
    </source>
</evidence>
<dbReference type="Gene3D" id="3.30.200.20">
    <property type="entry name" value="Phosphorylase Kinase, domain 1"/>
    <property type="match status" value="1"/>
</dbReference>
<dbReference type="EC" id="3.2.1.22" evidence="4 7"/>
<evidence type="ECO:0000256" key="6">
    <source>
        <dbReference type="ARBA" id="ARBA00023295"/>
    </source>
</evidence>
<reference evidence="10 11" key="1">
    <citation type="submission" date="2016-03" db="EMBL/GenBank/DDBJ databases">
        <title>Comparative genomics of Pseudogymnoascus destructans, the fungus causing white-nose syndrome of bats.</title>
        <authorList>
            <person name="Palmer J.M."/>
            <person name="Drees K.P."/>
            <person name="Foster J.T."/>
            <person name="Lindner D.L."/>
        </authorList>
    </citation>
    <scope>NUCLEOTIDE SEQUENCE [LARGE SCALE GENOMIC DNA]</scope>
    <source>
        <strain evidence="10 11">UAMH 10579</strain>
    </source>
</reference>
<gene>
    <name evidence="10" type="ORF">VE01_07252</name>
</gene>
<dbReference type="CDD" id="cd14792">
    <property type="entry name" value="GH27"/>
    <property type="match status" value="1"/>
</dbReference>
<organism evidence="10 11">
    <name type="scientific">Pseudogymnoascus verrucosus</name>
    <dbReference type="NCBI Taxonomy" id="342668"/>
    <lineage>
        <taxon>Eukaryota</taxon>
        <taxon>Fungi</taxon>
        <taxon>Dikarya</taxon>
        <taxon>Ascomycota</taxon>
        <taxon>Pezizomycotina</taxon>
        <taxon>Leotiomycetes</taxon>
        <taxon>Thelebolales</taxon>
        <taxon>Thelebolaceae</taxon>
        <taxon>Pseudogymnoascus</taxon>
    </lineage>
</organism>
<dbReference type="GeneID" id="28840638"/>
<dbReference type="PANTHER" id="PTHR11452">
    <property type="entry name" value="ALPHA-GALACTOSIDASE/ALPHA-N-ACETYLGALACTOSAMINIDASE"/>
    <property type="match status" value="1"/>
</dbReference>
<keyword evidence="6 7" id="KW-0326">Glycosidase</keyword>
<comment type="similarity">
    <text evidence="3 7">Belongs to the glycosyl hydrolase 27 family.</text>
</comment>
<dbReference type="AlphaFoldDB" id="A0A1B8GFC1"/>
<feature type="chain" id="PRO_5008608522" description="Alpha-galactosidase" evidence="8">
    <location>
        <begin position="19"/>
        <end position="656"/>
    </location>
</feature>
<evidence type="ECO:0000256" key="2">
    <source>
        <dbReference type="ARBA" id="ARBA00003969"/>
    </source>
</evidence>
<reference evidence="11" key="2">
    <citation type="journal article" date="2018" name="Nat. Commun.">
        <title>Extreme sensitivity to ultraviolet light in the fungal pathogen causing white-nose syndrome of bats.</title>
        <authorList>
            <person name="Palmer J.M."/>
            <person name="Drees K.P."/>
            <person name="Foster J.T."/>
            <person name="Lindner D.L."/>
        </authorList>
    </citation>
    <scope>NUCLEOTIDE SEQUENCE [LARGE SCALE GENOMIC DNA]</scope>
    <source>
        <strain evidence="11">UAMH 10579</strain>
    </source>
</reference>
<dbReference type="PANTHER" id="PTHR11452:SF75">
    <property type="entry name" value="ALPHA-GALACTOSIDASE MEL1"/>
    <property type="match status" value="1"/>
</dbReference>
<dbReference type="InterPro" id="IPR041233">
    <property type="entry name" value="Melibiase_C"/>
</dbReference>
<dbReference type="GO" id="GO:0005975">
    <property type="term" value="P:carbohydrate metabolic process"/>
    <property type="evidence" value="ECO:0007669"/>
    <property type="project" value="InterPro"/>
</dbReference>
<feature type="domain" description="Protein kinase" evidence="9">
    <location>
        <begin position="363"/>
        <end position="656"/>
    </location>
</feature>
<dbReference type="Proteomes" id="UP000091956">
    <property type="component" value="Unassembled WGS sequence"/>
</dbReference>
<evidence type="ECO:0000256" key="4">
    <source>
        <dbReference type="ARBA" id="ARBA00012755"/>
    </source>
</evidence>
<sequence length="656" mass="72068">MWSTLLVLAATDVVSGLAFEKSNGLKPRLDNGLGKTPALGWNSWNQGGCNAATAAVALDTAQAFIDLGLKDAGYTYVNIDDCWSTSSRDDSGNLVPDPSKFPQGMKSLTDQIHAMGLKFGLYGDAGTKTCAGYPGSQGHEEQDAKLLASWGVDYWKHDNCYTPCNAGEMQTCTDPAGNTQTWYVTMRDALQSSGRPIFYSLCNWGRDSVWTWGADVGNSWRMSVDNWGGWEDVVRIASQAAPIASYSAPHGFNDLDMMIIGNGKLTAAEERAHFGIWAISKSPIFIGTNIRKLSEETISLFTNKGLLAVNQDPLGRAATTFRPEGAASPVSGQLYPYWAGPLSDGVVVGLVAPDGDQTLSVNFSDVPGLGEGTFSWTELYSGNTGSGTSASSMDQQADHEVKMYRRMAESPKGHRGRDAVRTLLDTFYVDGPGDKHQCLVHPPLFESILTFLRCNPVERLPSEVIAFVLLRLFLALDYLHTECRIIHTDIKADNIMLGIDDDSVFSDFEEEELQDPVPRKEVDIDGRMIYMSRDLRMPNNMDAPVLCDFGSAMLGAQHHSEFVQPNIYRAPEVILEAPWTYSVDIWNVGCMIWDIYEGGSLFTGYDLEFQKYRSRAHLAEMINLLGPPPSSLLAQGELRDKFFSSEGKSTVLSSYV</sequence>
<dbReference type="InterPro" id="IPR000111">
    <property type="entry name" value="Glyco_hydro_27/36_CS"/>
</dbReference>
<name>A0A1B8GFC1_9PEZI</name>
<keyword evidence="11" id="KW-1185">Reference proteome</keyword>
<dbReference type="InterPro" id="IPR008271">
    <property type="entry name" value="Ser/Thr_kinase_AS"/>
</dbReference>
<dbReference type="SUPFAM" id="SSF51445">
    <property type="entry name" value="(Trans)glycosidases"/>
    <property type="match status" value="1"/>
</dbReference>
<dbReference type="EMBL" id="KV460243">
    <property type="protein sequence ID" value="OBT94530.1"/>
    <property type="molecule type" value="Genomic_DNA"/>
</dbReference>
<evidence type="ECO:0000313" key="10">
    <source>
        <dbReference type="EMBL" id="OBT94530.1"/>
    </source>
</evidence>
<keyword evidence="5 7" id="KW-0378">Hydrolase</keyword>
<comment type="function">
    <text evidence="2">Hydrolyzes a variety of simple alpha-D-galactoside as well as more complex molecules such as oligosaccharides and polysaccharides.</text>
</comment>
<dbReference type="STRING" id="342668.A0A1B8GFC1"/>
<dbReference type="InterPro" id="IPR002241">
    <property type="entry name" value="Glyco_hydro_27"/>
</dbReference>